<name>A0A2N3PRI4_9PROT</name>
<evidence type="ECO:0000313" key="3">
    <source>
        <dbReference type="Proteomes" id="UP000233293"/>
    </source>
</evidence>
<organism evidence="2 3">
    <name type="scientific">Telmatospirillum siberiense</name>
    <dbReference type="NCBI Taxonomy" id="382514"/>
    <lineage>
        <taxon>Bacteria</taxon>
        <taxon>Pseudomonadati</taxon>
        <taxon>Pseudomonadota</taxon>
        <taxon>Alphaproteobacteria</taxon>
        <taxon>Rhodospirillales</taxon>
        <taxon>Rhodospirillaceae</taxon>
        <taxon>Telmatospirillum</taxon>
    </lineage>
</organism>
<evidence type="ECO:0000313" key="2">
    <source>
        <dbReference type="EMBL" id="PKU23013.1"/>
    </source>
</evidence>
<proteinExistence type="predicted"/>
<feature type="signal peptide" evidence="1">
    <location>
        <begin position="1"/>
        <end position="24"/>
    </location>
</feature>
<dbReference type="PANTHER" id="PTHR36573">
    <property type="entry name" value="INTERMEMBRANE PHOSPHOLIPID TRANSPORT SYSTEM BINDING PROTEIN MLAC"/>
    <property type="match status" value="1"/>
</dbReference>
<dbReference type="PANTHER" id="PTHR36573:SF1">
    <property type="entry name" value="INTERMEMBRANE PHOSPHOLIPID TRANSPORT SYSTEM BINDING PROTEIN MLAC"/>
    <property type="match status" value="1"/>
</dbReference>
<keyword evidence="1" id="KW-0732">Signal</keyword>
<dbReference type="InterPro" id="IPR042245">
    <property type="entry name" value="Tgt2/MlaC_sf"/>
</dbReference>
<dbReference type="RefSeq" id="WP_101252101.1">
    <property type="nucleotide sequence ID" value="NZ_PIUM01000024.1"/>
</dbReference>
<evidence type="ECO:0008006" key="4">
    <source>
        <dbReference type="Google" id="ProtNLM"/>
    </source>
</evidence>
<accession>A0A2N3PRI4</accession>
<feature type="chain" id="PRO_5014736232" description="Toluene tolerance protein" evidence="1">
    <location>
        <begin position="25"/>
        <end position="205"/>
    </location>
</feature>
<comment type="caution">
    <text evidence="2">The sequence shown here is derived from an EMBL/GenBank/DDBJ whole genome shotgun (WGS) entry which is preliminary data.</text>
</comment>
<dbReference type="Proteomes" id="UP000233293">
    <property type="component" value="Unassembled WGS sequence"/>
</dbReference>
<evidence type="ECO:0000256" key="1">
    <source>
        <dbReference type="SAM" id="SignalP"/>
    </source>
</evidence>
<keyword evidence="3" id="KW-1185">Reference proteome</keyword>
<gene>
    <name evidence="2" type="ORF">CWS72_18405</name>
</gene>
<dbReference type="Gene3D" id="3.10.450.710">
    <property type="entry name" value="Tgt2/MlaC"/>
    <property type="match status" value="1"/>
</dbReference>
<reference evidence="3" key="1">
    <citation type="submission" date="2017-12" db="EMBL/GenBank/DDBJ databases">
        <title>Draft genome sequence of Telmatospirillum siberiense 26-4b1T, an acidotolerant peatland alphaproteobacterium potentially involved in sulfur cycling.</title>
        <authorList>
            <person name="Hausmann B."/>
            <person name="Pjevac P."/>
            <person name="Schreck K."/>
            <person name="Herbold C.W."/>
            <person name="Daims H."/>
            <person name="Wagner M."/>
            <person name="Pester M."/>
            <person name="Loy A."/>
        </authorList>
    </citation>
    <scope>NUCLEOTIDE SEQUENCE [LARGE SCALE GENOMIC DNA]</scope>
    <source>
        <strain evidence="3">26-4b1</strain>
    </source>
</reference>
<dbReference type="AlphaFoldDB" id="A0A2N3PRI4"/>
<sequence length="205" mass="22902">MRTRYLVYGVTALLLGSIALPCLADDAPTGQSAFVSELARKAILSVTSDTISSNDRQQRLSVFLDSDFDMPRIARFVLGRYWKKASESEQQTFIVVYRDFMARVYSQRFARYNGESFRVVGQHKDTEDASIVLTEMNQPAAGSPLRVEWRVADNGGYRIIDISVAGISMALAQREEFASYLTQNGGNLSDLISQLQVKIIALDSR</sequence>
<dbReference type="Pfam" id="PF05494">
    <property type="entry name" value="MlaC"/>
    <property type="match status" value="1"/>
</dbReference>
<dbReference type="InterPro" id="IPR008869">
    <property type="entry name" value="MlaC/ttg2D"/>
</dbReference>
<dbReference type="OrthoDB" id="8099120at2"/>
<dbReference type="EMBL" id="PIUM01000024">
    <property type="protein sequence ID" value="PKU23013.1"/>
    <property type="molecule type" value="Genomic_DNA"/>
</dbReference>
<protein>
    <recommendedName>
        <fullName evidence="4">Toluene tolerance protein</fullName>
    </recommendedName>
</protein>